<feature type="domain" description="AMP-binding enzyme C-terminal" evidence="4">
    <location>
        <begin position="401"/>
        <end position="474"/>
    </location>
</feature>
<dbReference type="AlphaFoldDB" id="A0A8J6PS37"/>
<accession>A0A8J6PS37</accession>
<evidence type="ECO:0000259" key="4">
    <source>
        <dbReference type="Pfam" id="PF13193"/>
    </source>
</evidence>
<dbReference type="Proteomes" id="UP000643405">
    <property type="component" value="Unassembled WGS sequence"/>
</dbReference>
<evidence type="ECO:0000313" key="5">
    <source>
        <dbReference type="EMBL" id="MBD0417360.1"/>
    </source>
</evidence>
<dbReference type="Gene3D" id="3.40.50.12780">
    <property type="entry name" value="N-terminal domain of ligase-like"/>
    <property type="match status" value="1"/>
</dbReference>
<gene>
    <name evidence="5" type="ORF">ICI42_22210</name>
</gene>
<dbReference type="GO" id="GO:0031956">
    <property type="term" value="F:medium-chain fatty acid-CoA ligase activity"/>
    <property type="evidence" value="ECO:0007669"/>
    <property type="project" value="TreeGrafter"/>
</dbReference>
<dbReference type="PROSITE" id="PS00455">
    <property type="entry name" value="AMP_BINDING"/>
    <property type="match status" value="1"/>
</dbReference>
<organism evidence="5 6">
    <name type="scientific">Oryzicola mucosus</name>
    <dbReference type="NCBI Taxonomy" id="2767425"/>
    <lineage>
        <taxon>Bacteria</taxon>
        <taxon>Pseudomonadati</taxon>
        <taxon>Pseudomonadota</taxon>
        <taxon>Alphaproteobacteria</taxon>
        <taxon>Hyphomicrobiales</taxon>
        <taxon>Phyllobacteriaceae</taxon>
        <taxon>Oryzicola</taxon>
    </lineage>
</organism>
<keyword evidence="2" id="KW-0436">Ligase</keyword>
<keyword evidence="6" id="KW-1185">Reference proteome</keyword>
<name>A0A8J6PS37_9HYPH</name>
<dbReference type="EMBL" id="JACVVX010000012">
    <property type="protein sequence ID" value="MBD0417360.1"/>
    <property type="molecule type" value="Genomic_DNA"/>
</dbReference>
<protein>
    <submittedName>
        <fullName evidence="5">AMP-binding protein</fullName>
    </submittedName>
</protein>
<evidence type="ECO:0000256" key="2">
    <source>
        <dbReference type="ARBA" id="ARBA00022598"/>
    </source>
</evidence>
<dbReference type="PANTHER" id="PTHR43201:SF5">
    <property type="entry name" value="MEDIUM-CHAIN ACYL-COA LIGASE ACSF2, MITOCHONDRIAL"/>
    <property type="match status" value="1"/>
</dbReference>
<reference evidence="5" key="1">
    <citation type="submission" date="2020-09" db="EMBL/GenBank/DDBJ databases">
        <title>Genome seq and assembly of Tianweitania sp.</title>
        <authorList>
            <person name="Chhetri G."/>
        </authorList>
    </citation>
    <scope>NUCLEOTIDE SEQUENCE</scope>
    <source>
        <strain evidence="5">Rool2</strain>
    </source>
</reference>
<dbReference type="InterPro" id="IPR020845">
    <property type="entry name" value="AMP-binding_CS"/>
</dbReference>
<evidence type="ECO:0000259" key="3">
    <source>
        <dbReference type="Pfam" id="PF00501"/>
    </source>
</evidence>
<dbReference type="InterPro" id="IPR000873">
    <property type="entry name" value="AMP-dep_synth/lig_dom"/>
</dbReference>
<evidence type="ECO:0000313" key="6">
    <source>
        <dbReference type="Proteomes" id="UP000643405"/>
    </source>
</evidence>
<dbReference type="InterPro" id="IPR045851">
    <property type="entry name" value="AMP-bd_C_sf"/>
</dbReference>
<comment type="caution">
    <text evidence="5">The sequence shown here is derived from an EMBL/GenBank/DDBJ whole genome shotgun (WGS) entry which is preliminary data.</text>
</comment>
<comment type="similarity">
    <text evidence="1">Belongs to the ATP-dependent AMP-binding enzyme family.</text>
</comment>
<dbReference type="Pfam" id="PF00501">
    <property type="entry name" value="AMP-binding"/>
    <property type="match status" value="1"/>
</dbReference>
<evidence type="ECO:0000256" key="1">
    <source>
        <dbReference type="ARBA" id="ARBA00006432"/>
    </source>
</evidence>
<dbReference type="PANTHER" id="PTHR43201">
    <property type="entry name" value="ACYL-COA SYNTHETASE"/>
    <property type="match status" value="1"/>
</dbReference>
<dbReference type="GO" id="GO:0006631">
    <property type="term" value="P:fatty acid metabolic process"/>
    <property type="evidence" value="ECO:0007669"/>
    <property type="project" value="TreeGrafter"/>
</dbReference>
<dbReference type="InterPro" id="IPR042099">
    <property type="entry name" value="ANL_N_sf"/>
</dbReference>
<proteinExistence type="inferred from homology"/>
<feature type="domain" description="AMP-dependent synthetase/ligase" evidence="3">
    <location>
        <begin position="11"/>
        <end position="339"/>
    </location>
</feature>
<dbReference type="SUPFAM" id="SSF56801">
    <property type="entry name" value="Acetyl-CoA synthetase-like"/>
    <property type="match status" value="1"/>
</dbReference>
<dbReference type="InterPro" id="IPR025110">
    <property type="entry name" value="AMP-bd_C"/>
</dbReference>
<dbReference type="Gene3D" id="3.30.300.30">
    <property type="match status" value="1"/>
</dbReference>
<sequence>MQAPFVAIGAKQRSAEEIRARAAGLAEALAALGVGRGDAVALIARNGFHFFEVETAMRSLDGFLVPLNWHLTATEAGYILRDCRARVIIGEDDLLAAINAEIPASAKQVSLEKETAGRLSYEVLAATPPKIARRGSGLESSIIYTSGTTGHPKGVRRLPKSTDEIAARRHALNLLYPSRPGARALVTGPQYHLFSLAVSMTYFGAGADVVVMERFDAESFLATIAEHRVTHTHLVPTMMVRLLRLPEDVRRRYDVSSLEFVIHSGAPCAEEIKRGLIDWFGPVISESYGSTETGAVTLIGSRDWLARPGSVGRPYATGEVRIYDKAGERLTSGGIGEIHTIMHGTPDFTYHGNDDARQRIGRDGMIASGDIGWLDAEGYLFVCDRIADMVISGGVNIYPAEIEAAILSHPAVVDAAVFGIPDPEFGESIAVHLTVAVPLVEEELRCYLRERLASYKVPKRMVFEAELPRLENGKILKRALREPYWAGRQRRV</sequence>
<dbReference type="Pfam" id="PF13193">
    <property type="entry name" value="AMP-binding_C"/>
    <property type="match status" value="1"/>
</dbReference>